<dbReference type="EMBL" id="MU276018">
    <property type="protein sequence ID" value="KAI0043429.1"/>
    <property type="molecule type" value="Genomic_DNA"/>
</dbReference>
<comment type="caution">
    <text evidence="1">The sequence shown here is derived from an EMBL/GenBank/DDBJ whole genome shotgun (WGS) entry which is preliminary data.</text>
</comment>
<evidence type="ECO:0000313" key="2">
    <source>
        <dbReference type="Proteomes" id="UP000814033"/>
    </source>
</evidence>
<dbReference type="Proteomes" id="UP000814033">
    <property type="component" value="Unassembled WGS sequence"/>
</dbReference>
<organism evidence="1 2">
    <name type="scientific">Auriscalpium vulgare</name>
    <dbReference type="NCBI Taxonomy" id="40419"/>
    <lineage>
        <taxon>Eukaryota</taxon>
        <taxon>Fungi</taxon>
        <taxon>Dikarya</taxon>
        <taxon>Basidiomycota</taxon>
        <taxon>Agaricomycotina</taxon>
        <taxon>Agaricomycetes</taxon>
        <taxon>Russulales</taxon>
        <taxon>Auriscalpiaceae</taxon>
        <taxon>Auriscalpium</taxon>
    </lineage>
</organism>
<protein>
    <submittedName>
        <fullName evidence="1">Uncharacterized protein</fullName>
    </submittedName>
</protein>
<proteinExistence type="predicted"/>
<name>A0ACB8RH27_9AGAM</name>
<evidence type="ECO:0000313" key="1">
    <source>
        <dbReference type="EMBL" id="KAI0043429.1"/>
    </source>
</evidence>
<accession>A0ACB8RH27</accession>
<keyword evidence="2" id="KW-1185">Reference proteome</keyword>
<gene>
    <name evidence="1" type="ORF">FA95DRAFT_399776</name>
</gene>
<reference evidence="1" key="1">
    <citation type="submission" date="2021-02" db="EMBL/GenBank/DDBJ databases">
        <authorList>
            <consortium name="DOE Joint Genome Institute"/>
            <person name="Ahrendt S."/>
            <person name="Looney B.P."/>
            <person name="Miyauchi S."/>
            <person name="Morin E."/>
            <person name="Drula E."/>
            <person name="Courty P.E."/>
            <person name="Chicoki N."/>
            <person name="Fauchery L."/>
            <person name="Kohler A."/>
            <person name="Kuo A."/>
            <person name="Labutti K."/>
            <person name="Pangilinan J."/>
            <person name="Lipzen A."/>
            <person name="Riley R."/>
            <person name="Andreopoulos W."/>
            <person name="He G."/>
            <person name="Johnson J."/>
            <person name="Barry K.W."/>
            <person name="Grigoriev I.V."/>
            <person name="Nagy L."/>
            <person name="Hibbett D."/>
            <person name="Henrissat B."/>
            <person name="Matheny P.B."/>
            <person name="Labbe J."/>
            <person name="Martin F."/>
        </authorList>
    </citation>
    <scope>NUCLEOTIDE SEQUENCE</scope>
    <source>
        <strain evidence="1">FP105234-sp</strain>
    </source>
</reference>
<sequence length="279" mass="31625">MATAAVLSPHDVHTQLNYFASTTSDEPPYNFSRPPSDGTPQTNIVPESYPATIHDVRGKEDTVSIDTTGFAFIKHVSEEKEFVDEEAITSKYYKEVEEILKKEVGAKKVFIFDHTIRGPSRDGEPPEARRGPGTRVHVDQSFNAGIARVRRHLPEDADRLLQGRVRIINVWRPIENPVAHYPLAVADWRTVNPDNDLIETRLIYPDRDGATFSVRYNPKHQWYYQSNQTPGEVILIKCFDTDESGARLTPHTAFLDTTSPADAPQRQSIEVRALVFDRE</sequence>
<reference evidence="1" key="2">
    <citation type="journal article" date="2022" name="New Phytol.">
        <title>Evolutionary transition to the ectomycorrhizal habit in the genomes of a hyperdiverse lineage of mushroom-forming fungi.</title>
        <authorList>
            <person name="Looney B."/>
            <person name="Miyauchi S."/>
            <person name="Morin E."/>
            <person name="Drula E."/>
            <person name="Courty P.E."/>
            <person name="Kohler A."/>
            <person name="Kuo A."/>
            <person name="LaButti K."/>
            <person name="Pangilinan J."/>
            <person name="Lipzen A."/>
            <person name="Riley R."/>
            <person name="Andreopoulos W."/>
            <person name="He G."/>
            <person name="Johnson J."/>
            <person name="Nolan M."/>
            <person name="Tritt A."/>
            <person name="Barry K.W."/>
            <person name="Grigoriev I.V."/>
            <person name="Nagy L.G."/>
            <person name="Hibbett D."/>
            <person name="Henrissat B."/>
            <person name="Matheny P.B."/>
            <person name="Labbe J."/>
            <person name="Martin F.M."/>
        </authorList>
    </citation>
    <scope>NUCLEOTIDE SEQUENCE</scope>
    <source>
        <strain evidence="1">FP105234-sp</strain>
    </source>
</reference>